<keyword evidence="4" id="KW-0143">Chaperone</keyword>
<dbReference type="GO" id="GO:0140662">
    <property type="term" value="F:ATP-dependent protein folding chaperone"/>
    <property type="evidence" value="ECO:0007669"/>
    <property type="project" value="InterPro"/>
</dbReference>
<dbReference type="GO" id="GO:0008270">
    <property type="term" value="F:zinc ion binding"/>
    <property type="evidence" value="ECO:0007669"/>
    <property type="project" value="UniProtKB-KW"/>
</dbReference>
<evidence type="ECO:0000256" key="3">
    <source>
        <dbReference type="ARBA" id="ARBA00022840"/>
    </source>
</evidence>
<dbReference type="PROSITE" id="PS00028">
    <property type="entry name" value="ZINC_FINGER_C2H2_1"/>
    <property type="match status" value="1"/>
</dbReference>
<evidence type="ECO:0000313" key="9">
    <source>
        <dbReference type="Proteomes" id="UP000293380"/>
    </source>
</evidence>
<dbReference type="SUPFAM" id="SSF53067">
    <property type="entry name" value="Actin-like ATPase domain"/>
    <property type="match status" value="1"/>
</dbReference>
<accession>A0A4Q9ETM3</accession>
<evidence type="ECO:0000256" key="4">
    <source>
        <dbReference type="ARBA" id="ARBA00023186"/>
    </source>
</evidence>
<dbReference type="SMART" id="SM00355">
    <property type="entry name" value="ZnF_C2H2"/>
    <property type="match status" value="1"/>
</dbReference>
<dbReference type="PROSITE" id="PS50157">
    <property type="entry name" value="ZINC_FINGER_C2H2_2"/>
    <property type="match status" value="1"/>
</dbReference>
<dbReference type="Proteomes" id="UP000293380">
    <property type="component" value="Unassembled WGS sequence"/>
</dbReference>
<gene>
    <name evidence="8" type="ORF">EYY89_03070</name>
</gene>
<dbReference type="InterPro" id="IPR013087">
    <property type="entry name" value="Znf_C2H2_type"/>
</dbReference>
<dbReference type="RefSeq" id="WP_130958992.1">
    <property type="nucleotide sequence ID" value="NZ_SITD01000027.1"/>
</dbReference>
<evidence type="ECO:0000256" key="2">
    <source>
        <dbReference type="ARBA" id="ARBA00022741"/>
    </source>
</evidence>
<organism evidence="8 9">
    <name type="scientific">Hafnia paralvei</name>
    <dbReference type="NCBI Taxonomy" id="546367"/>
    <lineage>
        <taxon>Bacteria</taxon>
        <taxon>Pseudomonadati</taxon>
        <taxon>Pseudomonadota</taxon>
        <taxon>Gammaproteobacteria</taxon>
        <taxon>Enterobacterales</taxon>
        <taxon>Hafniaceae</taxon>
        <taxon>Hafnia</taxon>
    </lineage>
</organism>
<name>A0A4Q9ETM3_9GAMM</name>
<comment type="caution">
    <text evidence="8">The sequence shown here is derived from an EMBL/GenBank/DDBJ whole genome shotgun (WGS) entry which is preliminary data.</text>
</comment>
<keyword evidence="3 6" id="KW-0067">ATP-binding</keyword>
<evidence type="ECO:0000313" key="8">
    <source>
        <dbReference type="EMBL" id="TBM31479.1"/>
    </source>
</evidence>
<dbReference type="Gene3D" id="3.90.640.10">
    <property type="entry name" value="Actin, Chain A, domain 4"/>
    <property type="match status" value="1"/>
</dbReference>
<comment type="similarity">
    <text evidence="1 6">Belongs to the heat shock protein 70 family.</text>
</comment>
<dbReference type="InterPro" id="IPR013126">
    <property type="entry name" value="Hsp_70_fam"/>
</dbReference>
<dbReference type="Pfam" id="PF00012">
    <property type="entry name" value="HSP70"/>
    <property type="match status" value="1"/>
</dbReference>
<feature type="domain" description="C2H2-type" evidence="7">
    <location>
        <begin position="31"/>
        <end position="58"/>
    </location>
</feature>
<reference evidence="8 9" key="1">
    <citation type="submission" date="2019-02" db="EMBL/GenBank/DDBJ databases">
        <title>Comparative genomic analysis of the Hafnia genus genomes.</title>
        <authorList>
            <person name="Zhiqiu Y."/>
            <person name="Chao Y."/>
            <person name="Yuhui D."/>
            <person name="Di H."/>
            <person name="Bin L."/>
        </authorList>
    </citation>
    <scope>NUCLEOTIDE SEQUENCE [LARGE SCALE GENOMIC DNA]</scope>
    <source>
        <strain evidence="8 9">PCM_1194</strain>
    </source>
</reference>
<keyword evidence="5" id="KW-0479">Metal-binding</keyword>
<dbReference type="EMBL" id="SITD01000027">
    <property type="protein sequence ID" value="TBM31479.1"/>
    <property type="molecule type" value="Genomic_DNA"/>
</dbReference>
<evidence type="ECO:0000259" key="7">
    <source>
        <dbReference type="PROSITE" id="PS50157"/>
    </source>
</evidence>
<dbReference type="AlphaFoldDB" id="A0A4Q9ETM3"/>
<dbReference type="GO" id="GO:0005524">
    <property type="term" value="F:ATP binding"/>
    <property type="evidence" value="ECO:0007669"/>
    <property type="project" value="UniProtKB-KW"/>
</dbReference>
<dbReference type="FunFam" id="3.90.640.10:FF:000003">
    <property type="entry name" value="Molecular chaperone DnaK"/>
    <property type="match status" value="1"/>
</dbReference>
<evidence type="ECO:0000256" key="5">
    <source>
        <dbReference type="PROSITE-ProRule" id="PRU00042"/>
    </source>
</evidence>
<evidence type="ECO:0000256" key="6">
    <source>
        <dbReference type="RuleBase" id="RU003322"/>
    </source>
</evidence>
<proteinExistence type="inferred from homology"/>
<dbReference type="InterPro" id="IPR043129">
    <property type="entry name" value="ATPase_NBD"/>
</dbReference>
<protein>
    <recommendedName>
        <fullName evidence="7">C2H2-type domain-containing protein</fullName>
    </recommendedName>
</protein>
<keyword evidence="2 6" id="KW-0547">Nucleotide-binding</keyword>
<sequence>MPTVGWIQETAIDLFLERGFSAQEKRFTTKFKCRECPMEFSSLSGLNQHERLHPVANPTLTIEGREVTGGNFKLTRSVDSKDVVLHFVDEIELNGVVLENADELSVQLSSVKKGFFDIKLSRQGNLDDAIQKYVEQKHAEQHGWDEDNRLERNPGMSAKLQSECERAKINLSTHPKTTIFVPNYYVGEGDDSEIACWITREELEAISQRLIRQGINEIDALLADNQADIDRQTIALCLATGGMVNMPLIKRQLSELFGIASLKISKKGDRIISEGAAWIASDELKLTLSKPFELLEARNSMLTIIPEGTLLPTRGNSISYPQSMYCTDPRDGNALASFKRPQMVGKTAAADPRTSYGELVIPINPDFPPLEERIELEISIDENLIVHISGVGGDRQLQRSTEFYDLEFGLATTTVLPDSKKKRLKLKGEKKLPYGLMIRANVTPDKESWELVPGELLKSYNDEHPFLRKTLTEQQRTEFVRYQPCSICGARWGKRCCSGVI</sequence>
<keyword evidence="5" id="KW-0862">Zinc</keyword>
<keyword evidence="5" id="KW-0863">Zinc-finger</keyword>
<dbReference type="PANTHER" id="PTHR19375">
    <property type="entry name" value="HEAT SHOCK PROTEIN 70KDA"/>
    <property type="match status" value="1"/>
</dbReference>
<evidence type="ECO:0000256" key="1">
    <source>
        <dbReference type="ARBA" id="ARBA00007381"/>
    </source>
</evidence>